<feature type="region of interest" description="Disordered" evidence="1">
    <location>
        <begin position="138"/>
        <end position="262"/>
    </location>
</feature>
<evidence type="ECO:0000313" key="4">
    <source>
        <dbReference type="Proteomes" id="UP000007431"/>
    </source>
</evidence>
<organism evidence="4">
    <name type="scientific">Schizophyllum commune (strain H4-8 / FGSC 9210)</name>
    <name type="common">Split gill fungus</name>
    <dbReference type="NCBI Taxonomy" id="578458"/>
    <lineage>
        <taxon>Eukaryota</taxon>
        <taxon>Fungi</taxon>
        <taxon>Dikarya</taxon>
        <taxon>Basidiomycota</taxon>
        <taxon>Agaricomycotina</taxon>
        <taxon>Agaricomycetes</taxon>
        <taxon>Agaricomycetidae</taxon>
        <taxon>Agaricales</taxon>
        <taxon>Schizophyllaceae</taxon>
        <taxon>Schizophyllum</taxon>
    </lineage>
</organism>
<keyword evidence="2" id="KW-0812">Transmembrane</keyword>
<dbReference type="GeneID" id="9586984"/>
<keyword evidence="2" id="KW-0472">Membrane</keyword>
<protein>
    <submittedName>
        <fullName evidence="3">Expressed protein</fullName>
    </submittedName>
</protein>
<sequence length="500" mass="54421">MDDDVWGFTVVRGEGFKGLRPEKKWKPIVTLDVDQLSGGHRETVLGCDGQNPNLKELLRIAGATMKSKVEIQVWHRSESKKKSKKRNLVGTARHSLEDLFVQQERDKRVEVRLQCQALRKKSAVKTKANNGPYLLLRLHPPSSVSLPRLDTSLSTDEGTLSDGRSSGYNSDAASPLVSPVTSSSPIASEPEGKSSDFEASPGPSTLRHRKKAKGYCVDSDDEPASSTASDDDEWPDFTVEPAATGSDDSNSTVVNDNCEDGDDEQPGAVVLLPPGLLSAAVEWMAASAVAILPQYTEKIEVPEQAQPSLPERVLIACTVYRDLRDPTLCDFDQVHQRLRHEWFMMITILAAIAGVDAAIFAIGPDTIFAVTANEFSRMTIAFSFIASGCGIACSALLLARFNWCTPAVFASRAKDIGSDSYVCFALSAHVPLLCMMVASVCVMIYMASVAFSEWPVGSAVFCFFVGMIMTLQFFAYGARKLAAGVRHVRRRTMSLRPGGV</sequence>
<feature type="transmembrane region" description="Helical" evidence="2">
    <location>
        <begin position="454"/>
        <end position="476"/>
    </location>
</feature>
<feature type="compositionally biased region" description="Low complexity" evidence="1">
    <location>
        <begin position="174"/>
        <end position="185"/>
    </location>
</feature>
<dbReference type="InParanoid" id="D8Q665"/>
<feature type="compositionally biased region" description="Polar residues" evidence="1">
    <location>
        <begin position="151"/>
        <end position="172"/>
    </location>
</feature>
<feature type="transmembrane region" description="Helical" evidence="2">
    <location>
        <begin position="420"/>
        <end position="448"/>
    </location>
</feature>
<dbReference type="HOGENOM" id="CLU_582734_0_0_1"/>
<evidence type="ECO:0000256" key="1">
    <source>
        <dbReference type="SAM" id="MobiDB-lite"/>
    </source>
</evidence>
<reference evidence="3 4" key="1">
    <citation type="journal article" date="2010" name="Nat. Biotechnol.">
        <title>Genome sequence of the model mushroom Schizophyllum commune.</title>
        <authorList>
            <person name="Ohm R.A."/>
            <person name="de Jong J.F."/>
            <person name="Lugones L.G."/>
            <person name="Aerts A."/>
            <person name="Kothe E."/>
            <person name="Stajich J.E."/>
            <person name="de Vries R.P."/>
            <person name="Record E."/>
            <person name="Levasseur A."/>
            <person name="Baker S.E."/>
            <person name="Bartholomew K.A."/>
            <person name="Coutinho P.M."/>
            <person name="Erdmann S."/>
            <person name="Fowler T.J."/>
            <person name="Gathman A.C."/>
            <person name="Lombard V."/>
            <person name="Henrissat B."/>
            <person name="Knabe N."/>
            <person name="Kuees U."/>
            <person name="Lilly W.W."/>
            <person name="Lindquist E."/>
            <person name="Lucas S."/>
            <person name="Magnuson J.K."/>
            <person name="Piumi F."/>
            <person name="Raudaskoski M."/>
            <person name="Salamov A."/>
            <person name="Schmutz J."/>
            <person name="Schwarze F.W.M.R."/>
            <person name="vanKuyk P.A."/>
            <person name="Horton J.S."/>
            <person name="Grigoriev I.V."/>
            <person name="Woesten H.A.B."/>
        </authorList>
    </citation>
    <scope>NUCLEOTIDE SEQUENCE [LARGE SCALE GENOMIC DNA]</scope>
    <source>
        <strain evidence="4">H4-8 / FGSC 9210</strain>
    </source>
</reference>
<dbReference type="STRING" id="578458.D8Q665"/>
<evidence type="ECO:0000256" key="2">
    <source>
        <dbReference type="SAM" id="Phobius"/>
    </source>
</evidence>
<dbReference type="OrthoDB" id="2642524at2759"/>
<dbReference type="RefSeq" id="XP_003031085.1">
    <property type="nucleotide sequence ID" value="XM_003031039.1"/>
</dbReference>
<accession>D8Q665</accession>
<dbReference type="OMA" id="MESEYQP"/>
<dbReference type="AlphaFoldDB" id="D8Q665"/>
<proteinExistence type="predicted"/>
<dbReference type="VEuPathDB" id="FungiDB:SCHCODRAFT_01153821"/>
<gene>
    <name evidence="3" type="ORF">SCHCODRAFT_68685</name>
</gene>
<dbReference type="EMBL" id="GL377307">
    <property type="protein sequence ID" value="EFI96182.1"/>
    <property type="molecule type" value="Genomic_DNA"/>
</dbReference>
<dbReference type="KEGG" id="scm:SCHCO_01153821"/>
<keyword evidence="4" id="KW-1185">Reference proteome</keyword>
<dbReference type="Proteomes" id="UP000007431">
    <property type="component" value="Unassembled WGS sequence"/>
</dbReference>
<dbReference type="eggNOG" id="ENOG502SHUE">
    <property type="taxonomic scope" value="Eukaryota"/>
</dbReference>
<evidence type="ECO:0000313" key="3">
    <source>
        <dbReference type="EMBL" id="EFI96182.1"/>
    </source>
</evidence>
<feature type="transmembrane region" description="Helical" evidence="2">
    <location>
        <begin position="342"/>
        <end position="363"/>
    </location>
</feature>
<feature type="compositionally biased region" description="Acidic residues" evidence="1">
    <location>
        <begin position="218"/>
        <end position="235"/>
    </location>
</feature>
<feature type="transmembrane region" description="Helical" evidence="2">
    <location>
        <begin position="375"/>
        <end position="399"/>
    </location>
</feature>
<feature type="compositionally biased region" description="Polar residues" evidence="1">
    <location>
        <begin position="246"/>
        <end position="255"/>
    </location>
</feature>
<name>D8Q665_SCHCM</name>
<keyword evidence="2" id="KW-1133">Transmembrane helix</keyword>